<sequence length="75" mass="7847">MVVVVVLALPPSLLSPLLTNPEKQSFPREHEPQHTASTTSIRAAAAGDGKLANAEERCGEMRVLGAAAAGGRSRR</sequence>
<evidence type="ECO:0000313" key="4">
    <source>
        <dbReference type="Proteomes" id="UP000026962"/>
    </source>
</evidence>
<organism evidence="3">
    <name type="scientific">Oryza punctata</name>
    <name type="common">Red rice</name>
    <dbReference type="NCBI Taxonomy" id="4537"/>
    <lineage>
        <taxon>Eukaryota</taxon>
        <taxon>Viridiplantae</taxon>
        <taxon>Streptophyta</taxon>
        <taxon>Embryophyta</taxon>
        <taxon>Tracheophyta</taxon>
        <taxon>Spermatophyta</taxon>
        <taxon>Magnoliopsida</taxon>
        <taxon>Liliopsida</taxon>
        <taxon>Poales</taxon>
        <taxon>Poaceae</taxon>
        <taxon>BOP clade</taxon>
        <taxon>Oryzoideae</taxon>
        <taxon>Oryzeae</taxon>
        <taxon>Oryzinae</taxon>
        <taxon>Oryza</taxon>
    </lineage>
</organism>
<name>A0A0E0KPX8_ORYPU</name>
<evidence type="ECO:0000256" key="1">
    <source>
        <dbReference type="SAM" id="MobiDB-lite"/>
    </source>
</evidence>
<evidence type="ECO:0000313" key="3">
    <source>
        <dbReference type="EnsemblPlants" id="OPUNC04G08850.3"/>
    </source>
</evidence>
<feature type="chain" id="PRO_5002365572" description="Secreted protein" evidence="2">
    <location>
        <begin position="20"/>
        <end position="75"/>
    </location>
</feature>
<feature type="signal peptide" evidence="2">
    <location>
        <begin position="1"/>
        <end position="19"/>
    </location>
</feature>
<dbReference type="EnsemblPlants" id="OPUNC04G08850.3">
    <property type="protein sequence ID" value="OPUNC04G08850.3"/>
    <property type="gene ID" value="OPUNC04G08850"/>
</dbReference>
<evidence type="ECO:0000256" key="2">
    <source>
        <dbReference type="SAM" id="SignalP"/>
    </source>
</evidence>
<reference evidence="3" key="1">
    <citation type="submission" date="2015-04" db="UniProtKB">
        <authorList>
            <consortium name="EnsemblPlants"/>
        </authorList>
    </citation>
    <scope>IDENTIFICATION</scope>
</reference>
<dbReference type="Proteomes" id="UP000026962">
    <property type="component" value="Chromosome 4"/>
</dbReference>
<accession>A0A0E0KPX8</accession>
<feature type="compositionally biased region" description="Low complexity" evidence="1">
    <location>
        <begin position="35"/>
        <end position="48"/>
    </location>
</feature>
<dbReference type="HOGENOM" id="CLU_2675358_0_0_1"/>
<dbReference type="AlphaFoldDB" id="A0A0E0KPX8"/>
<keyword evidence="2" id="KW-0732">Signal</keyword>
<keyword evidence="4" id="KW-1185">Reference proteome</keyword>
<protein>
    <recommendedName>
        <fullName evidence="5">Secreted protein</fullName>
    </recommendedName>
</protein>
<reference evidence="3" key="2">
    <citation type="submission" date="2018-05" db="EMBL/GenBank/DDBJ databases">
        <title>OpunRS2 (Oryza punctata Reference Sequence Version 2).</title>
        <authorList>
            <person name="Zhang J."/>
            <person name="Kudrna D."/>
            <person name="Lee S."/>
            <person name="Talag J."/>
            <person name="Welchert J."/>
            <person name="Wing R.A."/>
        </authorList>
    </citation>
    <scope>NUCLEOTIDE SEQUENCE [LARGE SCALE GENOMIC DNA]</scope>
</reference>
<feature type="region of interest" description="Disordered" evidence="1">
    <location>
        <begin position="16"/>
        <end position="48"/>
    </location>
</feature>
<proteinExistence type="predicted"/>
<dbReference type="Gramene" id="OPUNC04G08850.3">
    <property type="protein sequence ID" value="OPUNC04G08850.3"/>
    <property type="gene ID" value="OPUNC04G08850"/>
</dbReference>
<evidence type="ECO:0008006" key="5">
    <source>
        <dbReference type="Google" id="ProtNLM"/>
    </source>
</evidence>